<evidence type="ECO:0000313" key="2">
    <source>
        <dbReference type="Proteomes" id="UP000521872"/>
    </source>
</evidence>
<dbReference type="Pfam" id="PF03659">
    <property type="entry name" value="Glyco_hydro_71"/>
    <property type="match status" value="1"/>
</dbReference>
<dbReference type="InterPro" id="IPR005197">
    <property type="entry name" value="Glyco_hydro_71"/>
</dbReference>
<dbReference type="Proteomes" id="UP000521872">
    <property type="component" value="Unassembled WGS sequence"/>
</dbReference>
<proteinExistence type="predicted"/>
<dbReference type="GO" id="GO:0051118">
    <property type="term" value="F:glucan endo-1,3-alpha-glucosidase activity"/>
    <property type="evidence" value="ECO:0007669"/>
    <property type="project" value="InterPro"/>
</dbReference>
<gene>
    <name evidence="1" type="ORF">D9613_010543</name>
</gene>
<sequence length="238" mass="26919">MFNRAIDSSYDDEYLTYLPGRTYMAGVSPWFFTHYSEETYNKNLLYRSDDWLYVSRWENLIAYRNVIDLVQIISWNDNGESHYIGPIDGAQPMSESWATGWLDVTQYYATAFKTGVYPAIEKDRVFIWGRLYPAGANAPDGVGKPLNSECTDDYVWGLVFLTSPAHVDLGCGVHHEAVELPAGANKVKLSLLGVDDCVVTTTISRNGRSVLGFRPEQYRFRKNPPTYNFNALVVSSPP</sequence>
<organism evidence="1 2">
    <name type="scientific">Agrocybe pediades</name>
    <dbReference type="NCBI Taxonomy" id="84607"/>
    <lineage>
        <taxon>Eukaryota</taxon>
        <taxon>Fungi</taxon>
        <taxon>Dikarya</taxon>
        <taxon>Basidiomycota</taxon>
        <taxon>Agaricomycotina</taxon>
        <taxon>Agaricomycetes</taxon>
        <taxon>Agaricomycetidae</taxon>
        <taxon>Agaricales</taxon>
        <taxon>Agaricineae</taxon>
        <taxon>Strophariaceae</taxon>
        <taxon>Agrocybe</taxon>
    </lineage>
</organism>
<dbReference type="Gene3D" id="3.20.20.80">
    <property type="entry name" value="Glycosidases"/>
    <property type="match status" value="1"/>
</dbReference>
<reference evidence="1 2" key="1">
    <citation type="submission" date="2019-12" db="EMBL/GenBank/DDBJ databases">
        <authorList>
            <person name="Floudas D."/>
            <person name="Bentzer J."/>
            <person name="Ahren D."/>
            <person name="Johansson T."/>
            <person name="Persson P."/>
            <person name="Tunlid A."/>
        </authorList>
    </citation>
    <scope>NUCLEOTIDE SEQUENCE [LARGE SCALE GENOMIC DNA]</scope>
    <source>
        <strain evidence="1 2">CBS 102.39</strain>
    </source>
</reference>
<protein>
    <recommendedName>
        <fullName evidence="3">Glycoside hydrolase family 71 protein</fullName>
    </recommendedName>
</protein>
<dbReference type="AlphaFoldDB" id="A0A8H4VHY5"/>
<comment type="caution">
    <text evidence="1">The sequence shown here is derived from an EMBL/GenBank/DDBJ whole genome shotgun (WGS) entry which is preliminary data.</text>
</comment>
<name>A0A8H4VHY5_9AGAR</name>
<evidence type="ECO:0000313" key="1">
    <source>
        <dbReference type="EMBL" id="KAF4609957.1"/>
    </source>
</evidence>
<dbReference type="EMBL" id="JAACJL010000059">
    <property type="protein sequence ID" value="KAF4609957.1"/>
    <property type="molecule type" value="Genomic_DNA"/>
</dbReference>
<keyword evidence="2" id="KW-1185">Reference proteome</keyword>
<evidence type="ECO:0008006" key="3">
    <source>
        <dbReference type="Google" id="ProtNLM"/>
    </source>
</evidence>
<accession>A0A8H4VHY5</accession>